<dbReference type="Gene3D" id="3.80.10.10">
    <property type="entry name" value="Ribonuclease Inhibitor"/>
    <property type="match status" value="1"/>
</dbReference>
<dbReference type="PANTHER" id="PTHR32134">
    <property type="entry name" value="FNIP REPEAT-CONTAINING PROTEIN"/>
    <property type="match status" value="1"/>
</dbReference>
<gene>
    <name evidence="1" type="ORF">SAMEA4029009_CIC11G00000001202</name>
</gene>
<dbReference type="InterPro" id="IPR051251">
    <property type="entry name" value="STK_FNIP-Repeat"/>
</dbReference>
<protein>
    <submittedName>
        <fullName evidence="1">CIC11C00000001202</fullName>
    </submittedName>
</protein>
<sequence length="569" mass="65214">MSDILVDIFPLEVVDNILLFLSEKTLKRLIHGLNENTELRALAISRLYNQFTVYRVEELAEAASLNARVGTMCLHGDEECIKFLREHPSFVSNISNVKLHAPYFSDYKEYEDIPFRNVEVYMYRCFDPSEIPPNLKLIEVFESDPGMSVKWPLSLTSIILYDQANLKLIELPRNLRELHCQSLGELWDLLPPKLEKLVLVLMNLLSHEFIFPESLKELYIEECYVPHLEEVMTRLPLSLKKLELVLIGLAFSSKSFFPESLNELLVRHCSFIDIVQLVASLPASLKSLKLELDIGQKLPSLVFPDSIEALDLSGCGLDSLEGFKYPKSLSIFRIKNNKIKELHHSKFLESLTVLNLEMNQISTFSCRFPVLKELFLSRNILTSMDGTTFPELEVLDISAFPSGGIRSIKNVQWPSTLKILKANGHCISDYGQTRLPKGLEELEINITGKLPRLNFPPRLENLKLTLRAHRKYDVSQIGLPTTLQKLEIRNVRSRGLNWKLPHLEKLKLTNFKGRLQVPKSVRKLNLHVEKGEHLKNIWLPQKLDRCSIHCSSGEFNDALSKLLLGYDSM</sequence>
<dbReference type="AlphaFoldDB" id="A0A1L0DMX7"/>
<proteinExistence type="predicted"/>
<dbReference type="Proteomes" id="UP000182259">
    <property type="component" value="Chromosome V"/>
</dbReference>
<accession>A0A1L0DMX7</accession>
<name>A0A1L0DMX7_9ASCO</name>
<dbReference type="PANTHER" id="PTHR32134:SF92">
    <property type="entry name" value="FNIP REPEAT-CONTAINING PROTEIN"/>
    <property type="match status" value="1"/>
</dbReference>
<reference evidence="2" key="1">
    <citation type="submission" date="2016-10" db="EMBL/GenBank/DDBJ databases">
        <authorList>
            <person name="Geijer C."/>
            <person name="Jareborg N."/>
            <person name="Dainat J."/>
        </authorList>
    </citation>
    <scope>NUCLEOTIDE SEQUENCE [LARGE SCALE GENOMIC DNA]</scope>
    <source>
        <strain evidence="2">PYCC 4715</strain>
    </source>
</reference>
<evidence type="ECO:0000313" key="2">
    <source>
        <dbReference type="Proteomes" id="UP000182259"/>
    </source>
</evidence>
<dbReference type="SUPFAM" id="SSF52058">
    <property type="entry name" value="L domain-like"/>
    <property type="match status" value="1"/>
</dbReference>
<evidence type="ECO:0000313" key="1">
    <source>
        <dbReference type="EMBL" id="SGZ57208.1"/>
    </source>
</evidence>
<dbReference type="InterPro" id="IPR032675">
    <property type="entry name" value="LRR_dom_sf"/>
</dbReference>
<organism evidence="1 2">
    <name type="scientific">Sungouiella intermedia</name>
    <dbReference type="NCBI Taxonomy" id="45354"/>
    <lineage>
        <taxon>Eukaryota</taxon>
        <taxon>Fungi</taxon>
        <taxon>Dikarya</taxon>
        <taxon>Ascomycota</taxon>
        <taxon>Saccharomycotina</taxon>
        <taxon>Pichiomycetes</taxon>
        <taxon>Metschnikowiaceae</taxon>
        <taxon>Sungouiella</taxon>
    </lineage>
</organism>
<dbReference type="EMBL" id="LT635768">
    <property type="protein sequence ID" value="SGZ57208.1"/>
    <property type="molecule type" value="Genomic_DNA"/>
</dbReference>